<feature type="coiled-coil region" evidence="1">
    <location>
        <begin position="90"/>
        <end position="124"/>
    </location>
</feature>
<evidence type="ECO:0000313" key="4">
    <source>
        <dbReference type="RefSeq" id="XP_027186695.1"/>
    </source>
</evidence>
<evidence type="ECO:0000313" key="3">
    <source>
        <dbReference type="Proteomes" id="UP000087171"/>
    </source>
</evidence>
<dbReference type="RefSeq" id="XP_027186695.1">
    <property type="nucleotide sequence ID" value="XM_027330894.1"/>
</dbReference>
<feature type="region of interest" description="Disordered" evidence="2">
    <location>
        <begin position="145"/>
        <end position="164"/>
    </location>
</feature>
<sequence>MTFLLVIQICFSTHINVARIKFGLIKNRNMFMFEELTQETTSQGTPPPNELDVWCEVAGIKRGRIYGLRIESTVLLGRSNYRGSCSSSTKWVQRHEFEEMRNEIDQLREELANTNKAVERNNHLIKQLMNSLNFKLMPYTRDQIHEDEISDNDARDHDGEELDG</sequence>
<protein>
    <submittedName>
        <fullName evidence="4">Uncharacterized protein LOC113784639</fullName>
    </submittedName>
</protein>
<accession>A0A3Q7YBM5</accession>
<keyword evidence="1" id="KW-0175">Coiled coil</keyword>
<evidence type="ECO:0000256" key="1">
    <source>
        <dbReference type="SAM" id="Coils"/>
    </source>
</evidence>
<dbReference type="Proteomes" id="UP000087171">
    <property type="component" value="Unplaced"/>
</dbReference>
<proteinExistence type="predicted"/>
<organism evidence="3 4">
    <name type="scientific">Cicer arietinum</name>
    <name type="common">Chickpea</name>
    <name type="synonym">Garbanzo</name>
    <dbReference type="NCBI Taxonomy" id="3827"/>
    <lineage>
        <taxon>Eukaryota</taxon>
        <taxon>Viridiplantae</taxon>
        <taxon>Streptophyta</taxon>
        <taxon>Embryophyta</taxon>
        <taxon>Tracheophyta</taxon>
        <taxon>Spermatophyta</taxon>
        <taxon>Magnoliopsida</taxon>
        <taxon>eudicotyledons</taxon>
        <taxon>Gunneridae</taxon>
        <taxon>Pentapetalae</taxon>
        <taxon>rosids</taxon>
        <taxon>fabids</taxon>
        <taxon>Fabales</taxon>
        <taxon>Fabaceae</taxon>
        <taxon>Papilionoideae</taxon>
        <taxon>50 kb inversion clade</taxon>
        <taxon>NPAAA clade</taxon>
        <taxon>Hologalegina</taxon>
        <taxon>IRL clade</taxon>
        <taxon>Cicereae</taxon>
        <taxon>Cicer</taxon>
    </lineage>
</organism>
<reference evidence="4" key="1">
    <citation type="submission" date="2025-08" db="UniProtKB">
        <authorList>
            <consortium name="RefSeq"/>
        </authorList>
    </citation>
    <scope>IDENTIFICATION</scope>
    <source>
        <tissue evidence="4">Etiolated seedlings</tissue>
    </source>
</reference>
<feature type="compositionally biased region" description="Basic and acidic residues" evidence="2">
    <location>
        <begin position="145"/>
        <end position="158"/>
    </location>
</feature>
<gene>
    <name evidence="4" type="primary">LOC113784639</name>
</gene>
<name>A0A3Q7YBM5_CICAR</name>
<dbReference type="OrthoDB" id="1433584at2759"/>
<dbReference type="AlphaFoldDB" id="A0A3Q7YBM5"/>
<keyword evidence="3" id="KW-1185">Reference proteome</keyword>
<dbReference type="PaxDb" id="3827-XP_004513897.1"/>
<evidence type="ECO:0000256" key="2">
    <source>
        <dbReference type="SAM" id="MobiDB-lite"/>
    </source>
</evidence>